<dbReference type="AlphaFoldDB" id="A0AAD5VMU2"/>
<protein>
    <recommendedName>
        <fullName evidence="7">rRNA adenine N(6)-methyltransferase</fullName>
        <ecNumber evidence="7">2.1.1.-</ecNumber>
    </recommendedName>
</protein>
<evidence type="ECO:0000256" key="1">
    <source>
        <dbReference type="ARBA" id="ARBA00004173"/>
    </source>
</evidence>
<evidence type="ECO:0000256" key="6">
    <source>
        <dbReference type="ARBA" id="ARBA00024915"/>
    </source>
</evidence>
<dbReference type="Gene3D" id="3.40.50.150">
    <property type="entry name" value="Vaccinia Virus protein VP39"/>
    <property type="match status" value="1"/>
</dbReference>
<evidence type="ECO:0000256" key="2">
    <source>
        <dbReference type="ARBA" id="ARBA00022603"/>
    </source>
</evidence>
<dbReference type="Gene3D" id="1.10.8.100">
    <property type="entry name" value="Ribosomal RNA adenine dimethylase-like, domain 2"/>
    <property type="match status" value="1"/>
</dbReference>
<keyword evidence="4 7" id="KW-0949">S-adenosyl-L-methionine</keyword>
<feature type="transmembrane region" description="Helical" evidence="9">
    <location>
        <begin position="273"/>
        <end position="291"/>
    </location>
</feature>
<dbReference type="EC" id="2.1.1.-" evidence="7"/>
<comment type="subcellular location">
    <subcellularLocation>
        <location evidence="1">Mitochondrion</location>
    </subcellularLocation>
</comment>
<keyword evidence="11" id="KW-1185">Reference proteome</keyword>
<dbReference type="GO" id="GO:0000179">
    <property type="term" value="F:rRNA (adenine-N6,N6-)-dimethyltransferase activity"/>
    <property type="evidence" value="ECO:0007669"/>
    <property type="project" value="TreeGrafter"/>
</dbReference>
<dbReference type="InterPro" id="IPR001737">
    <property type="entry name" value="KsgA/Erm"/>
</dbReference>
<keyword evidence="2 7" id="KW-0489">Methyltransferase</keyword>
<evidence type="ECO:0000256" key="5">
    <source>
        <dbReference type="ARBA" id="ARBA00022884"/>
    </source>
</evidence>
<accession>A0AAD5VMU2</accession>
<evidence type="ECO:0000256" key="8">
    <source>
        <dbReference type="SAM" id="MobiDB-lite"/>
    </source>
</evidence>
<dbReference type="InterPro" id="IPR029063">
    <property type="entry name" value="SAM-dependent_MTases_sf"/>
</dbReference>
<keyword evidence="9" id="KW-0472">Membrane</keyword>
<evidence type="ECO:0000313" key="11">
    <source>
        <dbReference type="Proteomes" id="UP001213000"/>
    </source>
</evidence>
<evidence type="ECO:0000256" key="4">
    <source>
        <dbReference type="ARBA" id="ARBA00022691"/>
    </source>
</evidence>
<reference evidence="10" key="1">
    <citation type="submission" date="2022-07" db="EMBL/GenBank/DDBJ databases">
        <title>Genome Sequence of Leucocoprinus birnbaumii.</title>
        <authorList>
            <person name="Buettner E."/>
        </authorList>
    </citation>
    <scope>NUCLEOTIDE SEQUENCE</scope>
    <source>
        <strain evidence="10">VT141</strain>
    </source>
</reference>
<keyword evidence="9" id="KW-1133">Transmembrane helix</keyword>
<feature type="region of interest" description="Disordered" evidence="8">
    <location>
        <begin position="522"/>
        <end position="551"/>
    </location>
</feature>
<feature type="transmembrane region" description="Helical" evidence="9">
    <location>
        <begin position="94"/>
        <end position="114"/>
    </location>
</feature>
<keyword evidence="9" id="KW-0812">Transmembrane</keyword>
<keyword evidence="5" id="KW-0694">RNA-binding</keyword>
<evidence type="ECO:0000256" key="7">
    <source>
        <dbReference type="RuleBase" id="RU362106"/>
    </source>
</evidence>
<evidence type="ECO:0000256" key="3">
    <source>
        <dbReference type="ARBA" id="ARBA00022679"/>
    </source>
</evidence>
<feature type="transmembrane region" description="Helical" evidence="9">
    <location>
        <begin position="54"/>
        <end position="74"/>
    </location>
</feature>
<dbReference type="InterPro" id="IPR023165">
    <property type="entry name" value="rRNA_Ade_diMease-like_C"/>
</dbReference>
<comment type="function">
    <text evidence="6">Mitochondrial transcription factor that confers selective promoter recognition on the core subunit of the yeast mitochondrial RNA polymerase. Interacts with DNA in a non-specific manner.</text>
</comment>
<comment type="caution">
    <text evidence="10">The sequence shown here is derived from an EMBL/GenBank/DDBJ whole genome shotgun (WGS) entry which is preliminary data.</text>
</comment>
<name>A0AAD5VMU2_9AGAR</name>
<evidence type="ECO:0000256" key="9">
    <source>
        <dbReference type="SAM" id="Phobius"/>
    </source>
</evidence>
<dbReference type="PANTHER" id="PTHR11727">
    <property type="entry name" value="DIMETHYLADENOSINE TRANSFERASE"/>
    <property type="match status" value="1"/>
</dbReference>
<dbReference type="GO" id="GO:0003723">
    <property type="term" value="F:RNA binding"/>
    <property type="evidence" value="ECO:0007669"/>
    <property type="project" value="UniProtKB-KW"/>
</dbReference>
<dbReference type="GO" id="GO:0006391">
    <property type="term" value="P:transcription initiation at mitochondrial promoter"/>
    <property type="evidence" value="ECO:0007669"/>
    <property type="project" value="TreeGrafter"/>
</dbReference>
<evidence type="ECO:0000313" key="10">
    <source>
        <dbReference type="EMBL" id="KAJ3559433.1"/>
    </source>
</evidence>
<keyword evidence="7" id="KW-0698">rRNA processing</keyword>
<comment type="similarity">
    <text evidence="7">Belongs to the class I-like SAM-binding methyltransferase superfamily. rRNA adenine N(6)-methyltransferase family.</text>
</comment>
<organism evidence="10 11">
    <name type="scientific">Leucocoprinus birnbaumii</name>
    <dbReference type="NCBI Taxonomy" id="56174"/>
    <lineage>
        <taxon>Eukaryota</taxon>
        <taxon>Fungi</taxon>
        <taxon>Dikarya</taxon>
        <taxon>Basidiomycota</taxon>
        <taxon>Agaricomycotina</taxon>
        <taxon>Agaricomycetes</taxon>
        <taxon>Agaricomycetidae</taxon>
        <taxon>Agaricales</taxon>
        <taxon>Agaricineae</taxon>
        <taxon>Agaricaceae</taxon>
        <taxon>Leucocoprinus</taxon>
    </lineage>
</organism>
<dbReference type="EMBL" id="JANIEX010001308">
    <property type="protein sequence ID" value="KAJ3559433.1"/>
    <property type="molecule type" value="Genomic_DNA"/>
</dbReference>
<feature type="transmembrane region" description="Helical" evidence="9">
    <location>
        <begin position="201"/>
        <end position="223"/>
    </location>
</feature>
<dbReference type="Proteomes" id="UP001213000">
    <property type="component" value="Unassembled WGS sequence"/>
</dbReference>
<dbReference type="Pfam" id="PF00398">
    <property type="entry name" value="RrnaAD"/>
    <property type="match status" value="1"/>
</dbReference>
<keyword evidence="3 7" id="KW-0808">Transferase</keyword>
<dbReference type="GO" id="GO:0034246">
    <property type="term" value="F:mitochondrial transcription factor activity"/>
    <property type="evidence" value="ECO:0007669"/>
    <property type="project" value="TreeGrafter"/>
</dbReference>
<sequence length="893" mass="100791">MSQSTPPTVSIPPLLGGYPLKRDLIPSIICSTLYGLLLPLFFYRLYRKSTRTSVLSAMIAFVVERSIIFGLRAAVSNEPRTAEGFTSSEGLMEYMQTSFFMGIVPVAQDLSLLVRTILVNATYGSQAVKEIPRLQEYLPQSSKSDSETATKFTSWRDDALSVRTWHTKSMWSFSGTTIVEDNPDEYPDHPRQRFWFRMMHNVITAIFTIIFVTGLVGNCRLIAERNNPKSLRVNQIMRYMSTALSVFVLVSLNIVVVWALRYVPRMNKKASKYVFLLSALLLVPAIYRFSIMSKRTTLYWSDEPSAQNSARDKTLFYVMDVLPEWLAVFTCLCIDVRKVFQTGKDGDKRWKDETPAEKEKRLLLEKEKELQKGDGLIAVPVISRLSRGNIGGSILVSMPSENDIVSKAIEVVRSSGRDKALKSKAVGAHLPATRNETWEMSIKRVGNFANFQFRVAYPPLTMAFRAASLVKHARTLSTQFSRPPCQSRIVPTLRSFSSTPITSRPDEPYPIDSLLADVIQTNNDLADKPKPRRGRRPKNYVPEESTPSQAKPAVKAVELLAPQVDLPPPDQWPRYFPWSLDTKARTSLMNPETAREMAESFVPEGSKDQIIIESFPGPGTLTRALLNLPKERIKKLIVLEEVSAFANWIKPLEALDPRITVVPFSGYAWGAYDYISSQGLLDDVQTVDWSQEHPQLRFISSIPDTVHGEQLASQLLRSIPDHGWLFKYGRIPLYLTMTKTLYQRISDPPGVPTRCKLTLLAPPKLNFHPPMMKTRGELASIKITPLVKPEIEGGLLDDWDYVLRRLFVQKATPINRSIPTLAPGAASLLKKLMDPSIPPAERLNTKRSARQLTAKEWKIVVQVFADWPFKPDDLSIDSFHLKTSRQQPAVAAF</sequence>
<dbReference type="PANTHER" id="PTHR11727:SF17">
    <property type="entry name" value="DIMETHYLADENOSINE TRANSFERASE 1, MITOCHONDRIAL"/>
    <property type="match status" value="1"/>
</dbReference>
<gene>
    <name evidence="10" type="ORF">NP233_g11265</name>
</gene>
<dbReference type="GO" id="GO:0005759">
    <property type="term" value="C:mitochondrial matrix"/>
    <property type="evidence" value="ECO:0007669"/>
    <property type="project" value="TreeGrafter"/>
</dbReference>
<dbReference type="SUPFAM" id="SSF53335">
    <property type="entry name" value="S-adenosyl-L-methionine-dependent methyltransferases"/>
    <property type="match status" value="1"/>
</dbReference>
<feature type="transmembrane region" description="Helical" evidence="9">
    <location>
        <begin position="243"/>
        <end position="261"/>
    </location>
</feature>
<proteinExistence type="inferred from homology"/>
<feature type="transmembrane region" description="Helical" evidence="9">
    <location>
        <begin position="24"/>
        <end position="42"/>
    </location>
</feature>